<evidence type="ECO:0000256" key="1">
    <source>
        <dbReference type="ARBA" id="ARBA00052141"/>
    </source>
</evidence>
<evidence type="ECO:0000313" key="7">
    <source>
        <dbReference type="Proteomes" id="UP000030341"/>
    </source>
</evidence>
<dbReference type="GO" id="GO:0006950">
    <property type="term" value="P:response to stress"/>
    <property type="evidence" value="ECO:0007669"/>
    <property type="project" value="UniProtKB-ARBA"/>
</dbReference>
<dbReference type="GO" id="GO:0046047">
    <property type="term" value="P:TTP catabolic process"/>
    <property type="evidence" value="ECO:0007669"/>
    <property type="project" value="TreeGrafter"/>
</dbReference>
<dbReference type="Proteomes" id="UP000030341">
    <property type="component" value="Chromosome 1"/>
</dbReference>
<dbReference type="PANTHER" id="PTHR30522">
    <property type="entry name" value="NUCLEOSIDE TRIPHOSPHATE PYROPHOSPHOHYDROLASE"/>
    <property type="match status" value="1"/>
</dbReference>
<name>A0A0A7EEE0_9GAMM</name>
<dbReference type="InterPro" id="IPR048015">
    <property type="entry name" value="NTP-PPase_MazG-like_N"/>
</dbReference>
<dbReference type="CDD" id="cd11528">
    <property type="entry name" value="NTP-PPase_MazG_Nterm"/>
    <property type="match status" value="1"/>
</dbReference>
<dbReference type="Gene3D" id="1.10.287.1080">
    <property type="entry name" value="MazG-like"/>
    <property type="match status" value="2"/>
</dbReference>
<dbReference type="SUPFAM" id="SSF101386">
    <property type="entry name" value="all-alpha NTP pyrophosphatases"/>
    <property type="match status" value="2"/>
</dbReference>
<proteinExistence type="inferred from homology"/>
<dbReference type="GO" id="GO:0046061">
    <property type="term" value="P:dATP catabolic process"/>
    <property type="evidence" value="ECO:0007669"/>
    <property type="project" value="TreeGrafter"/>
</dbReference>
<dbReference type="OrthoDB" id="9808939at2"/>
<dbReference type="NCBIfam" id="TIGR00444">
    <property type="entry name" value="mazG"/>
    <property type="match status" value="1"/>
</dbReference>
<dbReference type="GO" id="GO:0046081">
    <property type="term" value="P:dUTP catabolic process"/>
    <property type="evidence" value="ECO:0007669"/>
    <property type="project" value="TreeGrafter"/>
</dbReference>
<dbReference type="InterPro" id="IPR004518">
    <property type="entry name" value="MazG-like_dom"/>
</dbReference>
<evidence type="ECO:0000256" key="4">
    <source>
        <dbReference type="ARBA" id="ARBA00074799"/>
    </source>
</evidence>
<dbReference type="InterPro" id="IPR011551">
    <property type="entry name" value="NTP_PyrPHydrolase_MazG"/>
</dbReference>
<gene>
    <name evidence="6" type="primary">mazG</name>
    <name evidence="6" type="ORF">OM33_06935</name>
</gene>
<comment type="catalytic activity">
    <reaction evidence="1">
        <text>ATP + H2O = AMP + diphosphate + H(+)</text>
        <dbReference type="Rhea" id="RHEA:14245"/>
        <dbReference type="ChEBI" id="CHEBI:15377"/>
        <dbReference type="ChEBI" id="CHEBI:15378"/>
        <dbReference type="ChEBI" id="CHEBI:30616"/>
        <dbReference type="ChEBI" id="CHEBI:33019"/>
        <dbReference type="ChEBI" id="CHEBI:456215"/>
        <dbReference type="EC" id="3.6.1.8"/>
    </reaction>
</comment>
<accession>A0A0A7EEE0</accession>
<evidence type="ECO:0000256" key="3">
    <source>
        <dbReference type="ARBA" id="ARBA00066372"/>
    </source>
</evidence>
<comment type="similarity">
    <text evidence="2">Belongs to the nucleoside triphosphate pyrophosphohydrolase family.</text>
</comment>
<dbReference type="EC" id="3.6.1.8" evidence="3"/>
<dbReference type="HOGENOM" id="CLU_038356_0_1_6"/>
<dbReference type="PANTHER" id="PTHR30522:SF0">
    <property type="entry name" value="NUCLEOSIDE TRIPHOSPHATE PYROPHOSPHOHYDROLASE"/>
    <property type="match status" value="1"/>
</dbReference>
<reference evidence="6 7" key="1">
    <citation type="submission" date="2014-11" db="EMBL/GenBank/DDBJ databases">
        <title>Complete Genome Sequence of Pseudoalteromonas sp. Strain OCN003 Isolated from Kaneohe Bay, Oahu, Hawaii.</title>
        <authorList>
            <person name="Beurmann S."/>
            <person name="Videau P."/>
            <person name="Ushijima B."/>
            <person name="Smith A.M."/>
            <person name="Aeby G.S."/>
            <person name="Callahan S.M."/>
            <person name="Belcaid M."/>
        </authorList>
    </citation>
    <scope>NUCLEOTIDE SEQUENCE [LARGE SCALE GENOMIC DNA]</scope>
    <source>
        <strain evidence="6 7">OCN003</strain>
    </source>
</reference>
<evidence type="ECO:0000256" key="2">
    <source>
        <dbReference type="ARBA" id="ARBA00061115"/>
    </source>
</evidence>
<dbReference type="GO" id="GO:0006203">
    <property type="term" value="P:dGTP catabolic process"/>
    <property type="evidence" value="ECO:0007669"/>
    <property type="project" value="TreeGrafter"/>
</dbReference>
<protein>
    <recommendedName>
        <fullName evidence="4">Nucleoside triphosphate pyrophosphohydrolase</fullName>
        <ecNumber evidence="3">3.6.1.8</ecNumber>
    </recommendedName>
</protein>
<dbReference type="FunFam" id="1.10.287.1080:FF:000001">
    <property type="entry name" value="Nucleoside triphosphate pyrophosphohydrolase"/>
    <property type="match status" value="1"/>
</dbReference>
<dbReference type="GO" id="GO:0047693">
    <property type="term" value="F:ATP diphosphatase activity"/>
    <property type="evidence" value="ECO:0007669"/>
    <property type="project" value="UniProtKB-EC"/>
</dbReference>
<keyword evidence="6" id="KW-0378">Hydrolase</keyword>
<organism evidence="6 7">
    <name type="scientific">Pseudoalteromonas piratica</name>
    <dbReference type="NCBI Taxonomy" id="1348114"/>
    <lineage>
        <taxon>Bacteria</taxon>
        <taxon>Pseudomonadati</taxon>
        <taxon>Pseudomonadota</taxon>
        <taxon>Gammaproteobacteria</taxon>
        <taxon>Alteromonadales</taxon>
        <taxon>Pseudoalteromonadaceae</taxon>
        <taxon>Pseudoalteromonas</taxon>
    </lineage>
</organism>
<dbReference type="STRING" id="1348114.OM33_06935"/>
<dbReference type="GO" id="GO:0046052">
    <property type="term" value="P:UTP catabolic process"/>
    <property type="evidence" value="ECO:0007669"/>
    <property type="project" value="TreeGrafter"/>
</dbReference>
<dbReference type="FunFam" id="1.10.287.1080:FF:000003">
    <property type="entry name" value="Nucleoside triphosphate pyrophosphohydrolase"/>
    <property type="match status" value="1"/>
</dbReference>
<feature type="domain" description="NTP pyrophosphohydrolase MazG-like" evidence="5">
    <location>
        <begin position="170"/>
        <end position="231"/>
    </location>
</feature>
<dbReference type="RefSeq" id="WP_038640316.1">
    <property type="nucleotide sequence ID" value="NZ_CP009888.1"/>
</dbReference>
<dbReference type="GO" id="GO:0046076">
    <property type="term" value="P:dTTP catabolic process"/>
    <property type="evidence" value="ECO:0007669"/>
    <property type="project" value="TreeGrafter"/>
</dbReference>
<dbReference type="AlphaFoldDB" id="A0A0A7EEE0"/>
<dbReference type="Pfam" id="PF03819">
    <property type="entry name" value="MazG"/>
    <property type="match status" value="2"/>
</dbReference>
<dbReference type="eggNOG" id="COG3956">
    <property type="taxonomic scope" value="Bacteria"/>
</dbReference>
<dbReference type="InterPro" id="IPR048011">
    <property type="entry name" value="NTP-PPase_MazG-like_C"/>
</dbReference>
<feature type="domain" description="NTP pyrophosphohydrolase MazG-like" evidence="5">
    <location>
        <begin position="30"/>
        <end position="103"/>
    </location>
</feature>
<evidence type="ECO:0000313" key="6">
    <source>
        <dbReference type="EMBL" id="AIY64913.1"/>
    </source>
</evidence>
<dbReference type="EMBL" id="CP009888">
    <property type="protein sequence ID" value="AIY64913.1"/>
    <property type="molecule type" value="Genomic_DNA"/>
</dbReference>
<keyword evidence="7" id="KW-1185">Reference proteome</keyword>
<evidence type="ECO:0000259" key="5">
    <source>
        <dbReference type="Pfam" id="PF03819"/>
    </source>
</evidence>
<sequence length="263" mass="30147">MSQSHNIEILLNIMSKLRDPDGGCPWDLQQDFASIVPHTLEEAYEVADCIERADLLELKDELGDLLFQIIFYAQLGKEQQLFNFDDIVAAICDKLVRRHPHVFANSEVFSEEQLKANWEEQKATERKQKSKTNTLDDIPHGLPALTRAQKIQKRVASVGFDWPSVKGALDKVEEEFQEVREELESNGPDEKLAEELGDLLFALVNVIRHSGFNAEQVLRNANNKFVRRFNSVELTITKSKPMKEASLEEMEAVWQRVKKLEKA</sequence>
<dbReference type="KEGG" id="pseo:OM33_06935"/>
<dbReference type="NCBIfam" id="NF007113">
    <property type="entry name" value="PRK09562.1"/>
    <property type="match status" value="1"/>
</dbReference>
<dbReference type="CDD" id="cd11529">
    <property type="entry name" value="NTP-PPase_MazG_Cterm"/>
    <property type="match status" value="1"/>
</dbReference>